<evidence type="ECO:0000256" key="1">
    <source>
        <dbReference type="PROSITE-ProRule" id="PRU00221"/>
    </source>
</evidence>
<keyword evidence="4" id="KW-1185">Reference proteome</keyword>
<dbReference type="GO" id="GO:0006281">
    <property type="term" value="P:DNA repair"/>
    <property type="evidence" value="ECO:0007669"/>
    <property type="project" value="TreeGrafter"/>
</dbReference>
<dbReference type="Pfam" id="PF00400">
    <property type="entry name" value="WD40"/>
    <property type="match status" value="1"/>
</dbReference>
<protein>
    <recommendedName>
        <fullName evidence="2">WDHD1 first WD40 domain-containing protein</fullName>
    </recommendedName>
</protein>
<dbReference type="SMART" id="SM00320">
    <property type="entry name" value="WD40"/>
    <property type="match status" value="3"/>
</dbReference>
<dbReference type="InterPro" id="IPR001680">
    <property type="entry name" value="WD40_rpt"/>
</dbReference>
<accession>A0A3P7LVK2</accession>
<dbReference type="Gene3D" id="2.130.10.10">
    <property type="entry name" value="YVTN repeat-like/Quinoprotein amine dehydrogenase"/>
    <property type="match status" value="1"/>
</dbReference>
<evidence type="ECO:0000259" key="2">
    <source>
        <dbReference type="Pfam" id="PF24817"/>
    </source>
</evidence>
<keyword evidence="1" id="KW-0853">WD repeat</keyword>
<feature type="domain" description="WDHD1 first WD40" evidence="2">
    <location>
        <begin position="2"/>
        <end position="136"/>
    </location>
</feature>
<proteinExistence type="predicted"/>
<dbReference type="Pfam" id="PF24817">
    <property type="entry name" value="WD40_WDHD1_1st"/>
    <property type="match status" value="1"/>
</dbReference>
<evidence type="ECO:0000313" key="4">
    <source>
        <dbReference type="Proteomes" id="UP000281553"/>
    </source>
</evidence>
<dbReference type="EMBL" id="UYRU01071540">
    <property type="protein sequence ID" value="VDN21155.1"/>
    <property type="molecule type" value="Genomic_DNA"/>
</dbReference>
<name>A0A3P7LVK2_DIBLA</name>
<dbReference type="InterPro" id="IPR057646">
    <property type="entry name" value="WD40_WDHD1_1st"/>
</dbReference>
<dbReference type="GO" id="GO:0006261">
    <property type="term" value="P:DNA-templated DNA replication"/>
    <property type="evidence" value="ECO:0007669"/>
    <property type="project" value="TreeGrafter"/>
</dbReference>
<dbReference type="OrthoDB" id="427368at2759"/>
<dbReference type="Proteomes" id="UP000281553">
    <property type="component" value="Unassembled WGS sequence"/>
</dbReference>
<dbReference type="AlphaFoldDB" id="A0A3P7LVK2"/>
<dbReference type="InterPro" id="IPR036322">
    <property type="entry name" value="WD40_repeat_dom_sf"/>
</dbReference>
<organism evidence="3 4">
    <name type="scientific">Dibothriocephalus latus</name>
    <name type="common">Fish tapeworm</name>
    <name type="synonym">Diphyllobothrium latum</name>
    <dbReference type="NCBI Taxonomy" id="60516"/>
    <lineage>
        <taxon>Eukaryota</taxon>
        <taxon>Metazoa</taxon>
        <taxon>Spiralia</taxon>
        <taxon>Lophotrochozoa</taxon>
        <taxon>Platyhelminthes</taxon>
        <taxon>Cestoda</taxon>
        <taxon>Eucestoda</taxon>
        <taxon>Diphyllobothriidea</taxon>
        <taxon>Diphyllobothriidae</taxon>
        <taxon>Dibothriocephalus</taxon>
    </lineage>
</organism>
<dbReference type="PROSITE" id="PS50082">
    <property type="entry name" value="WD_REPEATS_2"/>
    <property type="match status" value="1"/>
</dbReference>
<reference evidence="3 4" key="1">
    <citation type="submission" date="2018-11" db="EMBL/GenBank/DDBJ databases">
        <authorList>
            <consortium name="Pathogen Informatics"/>
        </authorList>
    </citation>
    <scope>NUCLEOTIDE SEQUENCE [LARGE SCALE GENOMIC DNA]</scope>
</reference>
<dbReference type="GO" id="GO:0003682">
    <property type="term" value="F:chromatin binding"/>
    <property type="evidence" value="ECO:0007669"/>
    <property type="project" value="TreeGrafter"/>
</dbReference>
<feature type="non-terminal residue" evidence="3">
    <location>
        <position position="1"/>
    </location>
</feature>
<dbReference type="SUPFAM" id="SSF50978">
    <property type="entry name" value="WD40 repeat-like"/>
    <property type="match status" value="1"/>
</dbReference>
<dbReference type="InterPro" id="IPR015943">
    <property type="entry name" value="WD40/YVTN_repeat-like_dom_sf"/>
</dbReference>
<feature type="repeat" description="WD" evidence="1">
    <location>
        <begin position="109"/>
        <end position="136"/>
    </location>
</feature>
<dbReference type="GO" id="GO:0043596">
    <property type="term" value="C:nuclear replication fork"/>
    <property type="evidence" value="ECO:0007669"/>
    <property type="project" value="TreeGrafter"/>
</dbReference>
<sequence length="375" mass="40746">RILSASQDGKLRVYTNKDDPNPLEYIIGEKVNHIICRGEHVIVATEGSHIYLQQITDGLLDGVVTRFTAEVNHLSLNKDATKLVACSSDFTVKVVDLSSSDSDIRETILKGHSGPVLSVDFDPLDNFVASSSCDGTYLAIPVDNFIRLYERNNWSFLRALRCPNLDKPVQDCQFSPDGKTLACVSSDGWLLMWNPEDGTILNRLRDSAFENICNIIWPERSTIYGADRFGTIGFINVGDLKSSKKAGQSAPTTDEALSPNAIRALMETDDADDFADLLNIAASQAEEQNAATAATGDNIDDAGSDADDIAISRIKSSYMRLDEEEEDATNGVTDEVSQSQAPLPAAPLTVTRVPEIKSFQPGAMPTGTVVYSLCT</sequence>
<dbReference type="PANTHER" id="PTHR19932">
    <property type="entry name" value="WD REPEAT AND HMG-BOX DNA BINDING PROTEIN"/>
    <property type="match status" value="1"/>
</dbReference>
<dbReference type="PANTHER" id="PTHR19932:SF10">
    <property type="entry name" value="WD REPEAT AND HMG-BOX DNA-BINDING PROTEIN 1"/>
    <property type="match status" value="1"/>
</dbReference>
<evidence type="ECO:0000313" key="3">
    <source>
        <dbReference type="EMBL" id="VDN21155.1"/>
    </source>
</evidence>
<gene>
    <name evidence="3" type="ORF">DILT_LOCUS13769</name>
</gene>
<dbReference type="GO" id="GO:0000278">
    <property type="term" value="P:mitotic cell cycle"/>
    <property type="evidence" value="ECO:0007669"/>
    <property type="project" value="TreeGrafter"/>
</dbReference>